<dbReference type="SUPFAM" id="SSF48452">
    <property type="entry name" value="TPR-like"/>
    <property type="match status" value="1"/>
</dbReference>
<keyword evidence="3" id="KW-1185">Reference proteome</keyword>
<reference evidence="2 3" key="1">
    <citation type="submission" date="2020-08" db="EMBL/GenBank/DDBJ databases">
        <title>Genome public.</title>
        <authorList>
            <person name="Liu C."/>
            <person name="Sun Q."/>
        </authorList>
    </citation>
    <scope>NUCLEOTIDE SEQUENCE [LARGE SCALE GENOMIC DNA]</scope>
    <source>
        <strain evidence="2 3">M27</strain>
    </source>
</reference>
<evidence type="ECO:0000313" key="2">
    <source>
        <dbReference type="EMBL" id="MBC5603083.1"/>
    </source>
</evidence>
<proteinExistence type="predicted"/>
<dbReference type="InterPro" id="IPR011990">
    <property type="entry name" value="TPR-like_helical_dom_sf"/>
</dbReference>
<dbReference type="InterPro" id="IPR019734">
    <property type="entry name" value="TPR_rpt"/>
</dbReference>
<name>A0ABR7C5L0_9BACE</name>
<evidence type="ECO:0000313" key="3">
    <source>
        <dbReference type="Proteomes" id="UP000600600"/>
    </source>
</evidence>
<dbReference type="RefSeq" id="WP_186965969.1">
    <property type="nucleotide sequence ID" value="NZ_JACOOE010000001.1"/>
</dbReference>
<feature type="repeat" description="TPR" evidence="1">
    <location>
        <begin position="219"/>
        <end position="252"/>
    </location>
</feature>
<dbReference type="Proteomes" id="UP000600600">
    <property type="component" value="Unassembled WGS sequence"/>
</dbReference>
<sequence length="580" mass="66941">MKSIKNVIILGGLFACTLFGSCVDAELESVVEYKNHYKTLDDANSAILGLYGKFMGLAEQTIVLGELRADLMDVTDNASIELQEINANTPSSGNKYADMTNYYSVIQNCNDILAGFEDMLANNRLTQEEYSELYSDVAALRCWTYLQVGMYFGKAVYVTEPTVSVEDASKLEQLPKIGLDELLPRLIECMENLPTLEDYLNSDLIKYKLDTYDLKRFFVNKRILLGDLYLWNGNYREAAVQYRKFLSTDENKASTANAVRYRCGSYSTGGDTYFQVFYERYMDGDMNSYKNTWLNMFAFPADKSALWSELIWTISYDPAFEPYYPLIELFANEGKGKYELMPSAYAVTDLWEKEEQKNGAEFDGRGRDSSYKLVNGEYVVQKYLYDYDPAKPYEKKGRWFLNRAAQVLLRYAEAVNRCGYTKLAYSILNEGFKTTYRYTPESEAKREWDCVTSYEYGQPYPEPFYFDARSIDAPYYRSPWREFTGIRGRVSLKAKEMEPEAGETDVQCMEKLLIEESALELAFEGHRWGDLIRVARRMNKEKAGSGSEYLKEVIGRKYERSGLSMPDFSSEEKWYLNVSK</sequence>
<dbReference type="PROSITE" id="PS50005">
    <property type="entry name" value="TPR"/>
    <property type="match status" value="1"/>
</dbReference>
<keyword evidence="1" id="KW-0802">TPR repeat</keyword>
<evidence type="ECO:0000256" key="1">
    <source>
        <dbReference type="PROSITE-ProRule" id="PRU00339"/>
    </source>
</evidence>
<dbReference type="Gene3D" id="1.25.40.390">
    <property type="match status" value="1"/>
</dbReference>
<dbReference type="PROSITE" id="PS51257">
    <property type="entry name" value="PROKAR_LIPOPROTEIN"/>
    <property type="match status" value="1"/>
</dbReference>
<comment type="caution">
    <text evidence="2">The sequence shown here is derived from an EMBL/GenBank/DDBJ whole genome shotgun (WGS) entry which is preliminary data.</text>
</comment>
<accession>A0ABR7C5L0</accession>
<dbReference type="EMBL" id="JACOOE010000001">
    <property type="protein sequence ID" value="MBC5603083.1"/>
    <property type="molecule type" value="Genomic_DNA"/>
</dbReference>
<organism evidence="2 3">
    <name type="scientific">Bacteroides difficilis</name>
    <dbReference type="NCBI Taxonomy" id="2763021"/>
    <lineage>
        <taxon>Bacteria</taxon>
        <taxon>Pseudomonadati</taxon>
        <taxon>Bacteroidota</taxon>
        <taxon>Bacteroidia</taxon>
        <taxon>Bacteroidales</taxon>
        <taxon>Bacteroidaceae</taxon>
        <taxon>Bacteroides</taxon>
    </lineage>
</organism>
<gene>
    <name evidence="2" type="ORF">H8S67_00110</name>
</gene>
<protein>
    <submittedName>
        <fullName evidence="2">RagB/SusD family nutrient uptake outer membrane protein</fullName>
    </submittedName>
</protein>